<name>A0A128ER94_9GAMM</name>
<dbReference type="GO" id="GO:0046930">
    <property type="term" value="C:pore complex"/>
    <property type="evidence" value="ECO:0007669"/>
    <property type="project" value="UniProtKB-KW"/>
</dbReference>
<dbReference type="InterPro" id="IPR033900">
    <property type="entry name" value="Gram_neg_porin_domain"/>
</dbReference>
<evidence type="ECO:0000259" key="11">
    <source>
        <dbReference type="Pfam" id="PF13609"/>
    </source>
</evidence>
<keyword evidence="13" id="KW-1185">Reference proteome</keyword>
<dbReference type="OrthoDB" id="8173690at2"/>
<dbReference type="InterPro" id="IPR023614">
    <property type="entry name" value="Porin_dom_sf"/>
</dbReference>
<evidence type="ECO:0000256" key="10">
    <source>
        <dbReference type="SAM" id="SignalP"/>
    </source>
</evidence>
<evidence type="ECO:0000313" key="13">
    <source>
        <dbReference type="Proteomes" id="UP000073601"/>
    </source>
</evidence>
<evidence type="ECO:0000256" key="4">
    <source>
        <dbReference type="ARBA" id="ARBA00022692"/>
    </source>
</evidence>
<proteinExistence type="predicted"/>
<keyword evidence="4" id="KW-0812">Transmembrane</keyword>
<dbReference type="PANTHER" id="PTHR34501:SF2">
    <property type="entry name" value="OUTER MEMBRANE PORIN F-RELATED"/>
    <property type="match status" value="1"/>
</dbReference>
<feature type="signal peptide" evidence="10">
    <location>
        <begin position="1"/>
        <end position="26"/>
    </location>
</feature>
<dbReference type="PANTHER" id="PTHR34501">
    <property type="entry name" value="PROTEIN YDDL-RELATED"/>
    <property type="match status" value="1"/>
</dbReference>
<dbReference type="InterPro" id="IPR050298">
    <property type="entry name" value="Gram-neg_bact_OMP"/>
</dbReference>
<evidence type="ECO:0000256" key="9">
    <source>
        <dbReference type="ARBA" id="ARBA00023237"/>
    </source>
</evidence>
<dbReference type="Gene3D" id="2.40.160.10">
    <property type="entry name" value="Porin"/>
    <property type="match status" value="1"/>
</dbReference>
<keyword evidence="7" id="KW-0626">Porin</keyword>
<evidence type="ECO:0000256" key="1">
    <source>
        <dbReference type="ARBA" id="ARBA00004571"/>
    </source>
</evidence>
<evidence type="ECO:0000313" key="12">
    <source>
        <dbReference type="EMBL" id="CZF77083.1"/>
    </source>
</evidence>
<dbReference type="EMBL" id="FIZY01000001">
    <property type="protein sequence ID" value="CZF77083.1"/>
    <property type="molecule type" value="Genomic_DNA"/>
</dbReference>
<dbReference type="AlphaFoldDB" id="A0A128ER94"/>
<keyword evidence="5 10" id="KW-0732">Signal</keyword>
<reference evidence="13" key="1">
    <citation type="submission" date="2016-02" db="EMBL/GenBank/DDBJ databases">
        <authorList>
            <person name="Rodrigo-Torres Lidia"/>
            <person name="Arahal R.David."/>
        </authorList>
    </citation>
    <scope>NUCLEOTIDE SEQUENCE [LARGE SCALE GENOMIC DNA]</scope>
    <source>
        <strain evidence="13">CECT 8713</strain>
    </source>
</reference>
<keyword evidence="3" id="KW-1134">Transmembrane beta strand</keyword>
<gene>
    <name evidence="12" type="primary">chiP_1</name>
    <name evidence="12" type="ORF">GMA8713_00008</name>
</gene>
<dbReference type="SUPFAM" id="SSF56935">
    <property type="entry name" value="Porins"/>
    <property type="match status" value="1"/>
</dbReference>
<comment type="subcellular location">
    <subcellularLocation>
        <location evidence="1">Cell outer membrane</location>
        <topology evidence="1">Multi-pass membrane protein</topology>
    </subcellularLocation>
</comment>
<protein>
    <submittedName>
        <fullName evidence="12">Chitoporin</fullName>
    </submittedName>
</protein>
<evidence type="ECO:0000256" key="5">
    <source>
        <dbReference type="ARBA" id="ARBA00022729"/>
    </source>
</evidence>
<dbReference type="GO" id="GO:0006811">
    <property type="term" value="P:monoatomic ion transport"/>
    <property type="evidence" value="ECO:0007669"/>
    <property type="project" value="UniProtKB-KW"/>
</dbReference>
<dbReference type="PRINTS" id="PR00184">
    <property type="entry name" value="NEISSPPORIN"/>
</dbReference>
<sequence>MEKMFKRSIVAAAVTTAALGSTSVLAEAAFDIYGQVAVSVAQNAVTDTTDANAGKIDFDNESRIGVRGTKDFERGPKIFWQMEGGNVGDDGSGSGLGVRDTYLGLDLEEAGKVRFGRLLTPFFEVVDGYTGQSSGAGFSISNPGSINYDRQPNMVRYDSANLSGFSFSLAAGRGEESVKGSNVYGGSLQYTAGFFTGKAGLEQVDDREINATKGRGDATAYVVGANFDFDGFGFHTAYVTGEVDPESNEQTKASQDAYKLGAYLVFADYWTANVNYAQSNDFENGGVKQVDTGTRAITGQLMYSLDPSAVVYGRLVHLDKDGANQDSDLGWRFGLEYYF</sequence>
<keyword evidence="6" id="KW-0406">Ion transport</keyword>
<dbReference type="GO" id="GO:0009279">
    <property type="term" value="C:cell outer membrane"/>
    <property type="evidence" value="ECO:0007669"/>
    <property type="project" value="UniProtKB-SubCell"/>
</dbReference>
<evidence type="ECO:0000256" key="2">
    <source>
        <dbReference type="ARBA" id="ARBA00022448"/>
    </source>
</evidence>
<dbReference type="InterPro" id="IPR002299">
    <property type="entry name" value="Porin_Neis"/>
</dbReference>
<dbReference type="CDD" id="cd00342">
    <property type="entry name" value="gram_neg_porins"/>
    <property type="match status" value="1"/>
</dbReference>
<keyword evidence="9" id="KW-0998">Cell outer membrane</keyword>
<organism evidence="12 13">
    <name type="scientific">Grimontia marina</name>
    <dbReference type="NCBI Taxonomy" id="646534"/>
    <lineage>
        <taxon>Bacteria</taxon>
        <taxon>Pseudomonadati</taxon>
        <taxon>Pseudomonadota</taxon>
        <taxon>Gammaproteobacteria</taxon>
        <taxon>Vibrionales</taxon>
        <taxon>Vibrionaceae</taxon>
        <taxon>Grimontia</taxon>
    </lineage>
</organism>
<evidence type="ECO:0000256" key="3">
    <source>
        <dbReference type="ARBA" id="ARBA00022452"/>
    </source>
</evidence>
<evidence type="ECO:0000256" key="6">
    <source>
        <dbReference type="ARBA" id="ARBA00023065"/>
    </source>
</evidence>
<evidence type="ECO:0000256" key="7">
    <source>
        <dbReference type="ARBA" id="ARBA00023114"/>
    </source>
</evidence>
<dbReference type="Proteomes" id="UP000073601">
    <property type="component" value="Unassembled WGS sequence"/>
</dbReference>
<dbReference type="RefSeq" id="WP_062704514.1">
    <property type="nucleotide sequence ID" value="NZ_CAWRCI010000001.1"/>
</dbReference>
<accession>A0A128ER94</accession>
<keyword evidence="8" id="KW-0472">Membrane</keyword>
<feature type="chain" id="PRO_5007281599" evidence="10">
    <location>
        <begin position="27"/>
        <end position="339"/>
    </location>
</feature>
<feature type="domain" description="Porin" evidence="11">
    <location>
        <begin position="16"/>
        <end position="322"/>
    </location>
</feature>
<dbReference type="GO" id="GO:0015288">
    <property type="term" value="F:porin activity"/>
    <property type="evidence" value="ECO:0007669"/>
    <property type="project" value="UniProtKB-KW"/>
</dbReference>
<keyword evidence="2" id="KW-0813">Transport</keyword>
<dbReference type="Pfam" id="PF13609">
    <property type="entry name" value="Porin_4"/>
    <property type="match status" value="1"/>
</dbReference>
<evidence type="ECO:0000256" key="8">
    <source>
        <dbReference type="ARBA" id="ARBA00023136"/>
    </source>
</evidence>